<proteinExistence type="predicted"/>
<name>A0A808FJD9_XANCI</name>
<sequence length="94" mass="10061">MNCESTADRTHHQRLAGDGDVLSAVPNTIDSCNQITRCDMGSDTDQAQLAVVWRIIGDPCLFAMLSSALQCCKARPIPMSRKRALVLAAAAATN</sequence>
<dbReference type="AlphaFoldDB" id="A0A808FJD9"/>
<evidence type="ECO:0000313" key="1">
    <source>
        <dbReference type="EMBL" id="ATS89870.1"/>
    </source>
</evidence>
<accession>A0A808FJD9</accession>
<organism evidence="1">
    <name type="scientific">Xanthomonas citri pv. phaseoli var. fuscans</name>
    <dbReference type="NCBI Taxonomy" id="473423"/>
    <lineage>
        <taxon>Bacteria</taxon>
        <taxon>Pseudomonadati</taxon>
        <taxon>Pseudomonadota</taxon>
        <taxon>Gammaproteobacteria</taxon>
        <taxon>Lysobacterales</taxon>
        <taxon>Lysobacteraceae</taxon>
        <taxon>Xanthomonas</taxon>
    </lineage>
</organism>
<reference evidence="1" key="1">
    <citation type="journal article" date="2017" name="BMC Genomics">
        <title>Xanthomonas adaptation to common bean is associated with horizontal transfers of genes encoding TAL effectors.</title>
        <authorList>
            <person name="Ruh M."/>
            <person name="Briand M."/>
            <person name="Bonneau S."/>
            <person name="Jacques M.A."/>
            <person name="Chen N.W.G."/>
        </authorList>
    </citation>
    <scope>NUCLEOTIDE SEQUENCE [LARGE SCALE GENOMIC DNA]</scope>
    <source>
        <strain evidence="1">CFBP6167</strain>
    </source>
</reference>
<gene>
    <name evidence="1" type="ORF">XcfCFBP6167P_17565</name>
</gene>
<dbReference type="EMBL" id="CP021018">
    <property type="protein sequence ID" value="ATS89870.1"/>
    <property type="molecule type" value="Genomic_DNA"/>
</dbReference>
<protein>
    <submittedName>
        <fullName evidence="1">Uncharacterized protein</fullName>
    </submittedName>
</protein>